<sequence length="88" mass="9539">MKVNRMPRIKLTKNALKVSCFCHGGTSLPSNILSTDSFFSSSSAAKFRSVSVSSPSVFLVILEDRSMALFGSFVVVVVIIILSFFTVS</sequence>
<evidence type="ECO:0000313" key="2">
    <source>
        <dbReference type="EMBL" id="GFQ05470.1"/>
    </source>
</evidence>
<dbReference type="AlphaFoldDB" id="A0A830D2J8"/>
<dbReference type="EMBL" id="BMAC01001071">
    <property type="protein sequence ID" value="GFQ05470.1"/>
    <property type="molecule type" value="Genomic_DNA"/>
</dbReference>
<organism evidence="2 3">
    <name type="scientific">Phtheirospermum japonicum</name>
    <dbReference type="NCBI Taxonomy" id="374723"/>
    <lineage>
        <taxon>Eukaryota</taxon>
        <taxon>Viridiplantae</taxon>
        <taxon>Streptophyta</taxon>
        <taxon>Embryophyta</taxon>
        <taxon>Tracheophyta</taxon>
        <taxon>Spermatophyta</taxon>
        <taxon>Magnoliopsida</taxon>
        <taxon>eudicotyledons</taxon>
        <taxon>Gunneridae</taxon>
        <taxon>Pentapetalae</taxon>
        <taxon>asterids</taxon>
        <taxon>lamiids</taxon>
        <taxon>Lamiales</taxon>
        <taxon>Orobanchaceae</taxon>
        <taxon>Orobanchaceae incertae sedis</taxon>
        <taxon>Phtheirospermum</taxon>
    </lineage>
</organism>
<keyword evidence="1" id="KW-1133">Transmembrane helix</keyword>
<proteinExistence type="predicted"/>
<gene>
    <name evidence="2" type="ORF">PHJA_002691200</name>
</gene>
<keyword evidence="1" id="KW-0812">Transmembrane</keyword>
<comment type="caution">
    <text evidence="2">The sequence shown here is derived from an EMBL/GenBank/DDBJ whole genome shotgun (WGS) entry which is preliminary data.</text>
</comment>
<dbReference type="Proteomes" id="UP000653305">
    <property type="component" value="Unassembled WGS sequence"/>
</dbReference>
<evidence type="ECO:0000256" key="1">
    <source>
        <dbReference type="SAM" id="Phobius"/>
    </source>
</evidence>
<keyword evidence="1" id="KW-0472">Membrane</keyword>
<reference evidence="2" key="1">
    <citation type="submission" date="2020-07" db="EMBL/GenBank/DDBJ databases">
        <title>Ethylene signaling mediates host invasion by parasitic plants.</title>
        <authorList>
            <person name="Yoshida S."/>
        </authorList>
    </citation>
    <scope>NUCLEOTIDE SEQUENCE</scope>
    <source>
        <strain evidence="2">Okayama</strain>
    </source>
</reference>
<evidence type="ECO:0000313" key="3">
    <source>
        <dbReference type="Proteomes" id="UP000653305"/>
    </source>
</evidence>
<name>A0A830D2J8_9LAMI</name>
<feature type="transmembrane region" description="Helical" evidence="1">
    <location>
        <begin position="68"/>
        <end position="87"/>
    </location>
</feature>
<keyword evidence="3" id="KW-1185">Reference proteome</keyword>
<protein>
    <submittedName>
        <fullName evidence="2">Probable metal-nicotianamine transporter ysl7</fullName>
    </submittedName>
</protein>
<accession>A0A830D2J8</accession>